<organism evidence="8 9">
    <name type="scientific">Triplophysa tibetana</name>
    <dbReference type="NCBI Taxonomy" id="1572043"/>
    <lineage>
        <taxon>Eukaryota</taxon>
        <taxon>Metazoa</taxon>
        <taxon>Chordata</taxon>
        <taxon>Craniata</taxon>
        <taxon>Vertebrata</taxon>
        <taxon>Euteleostomi</taxon>
        <taxon>Actinopterygii</taxon>
        <taxon>Neopterygii</taxon>
        <taxon>Teleostei</taxon>
        <taxon>Ostariophysi</taxon>
        <taxon>Cypriniformes</taxon>
        <taxon>Nemacheilidae</taxon>
        <taxon>Triplophysa</taxon>
    </lineage>
</organism>
<dbReference type="PROSITE" id="PS50835">
    <property type="entry name" value="IG_LIKE"/>
    <property type="match status" value="8"/>
</dbReference>
<dbReference type="Pfam" id="PF13895">
    <property type="entry name" value="Ig_2"/>
    <property type="match status" value="8"/>
</dbReference>
<feature type="domain" description="Ig-like" evidence="7">
    <location>
        <begin position="297"/>
        <end position="376"/>
    </location>
</feature>
<comment type="caution">
    <text evidence="8">The sequence shown here is derived from an EMBL/GenBank/DDBJ whole genome shotgun (WGS) entry which is preliminary data.</text>
</comment>
<feature type="chain" id="PRO_5022717522" description="B-cell receptor CD22" evidence="6">
    <location>
        <begin position="19"/>
        <end position="921"/>
    </location>
</feature>
<protein>
    <recommendedName>
        <fullName evidence="1">B-cell receptor CD22</fullName>
    </recommendedName>
    <alternativeName>
        <fullName evidence="2">Sialic acid-binding Ig-like lectin 2</fullName>
    </alternativeName>
</protein>
<feature type="domain" description="Ig-like" evidence="7">
    <location>
        <begin position="465"/>
        <end position="544"/>
    </location>
</feature>
<dbReference type="PANTHER" id="PTHR46013:SF4">
    <property type="entry name" value="B-CELL RECEPTOR CD22-RELATED"/>
    <property type="match status" value="1"/>
</dbReference>
<feature type="domain" description="Ig-like" evidence="7">
    <location>
        <begin position="121"/>
        <end position="207"/>
    </location>
</feature>
<feature type="domain" description="Ig-like" evidence="7">
    <location>
        <begin position="717"/>
        <end position="798"/>
    </location>
</feature>
<name>A0A5A9PIZ5_9TELE</name>
<dbReference type="InterPro" id="IPR007110">
    <property type="entry name" value="Ig-like_dom"/>
</dbReference>
<evidence type="ECO:0000256" key="4">
    <source>
        <dbReference type="ARBA" id="ARBA00046458"/>
    </source>
</evidence>
<feature type="domain" description="Ig-like" evidence="7">
    <location>
        <begin position="633"/>
        <end position="712"/>
    </location>
</feature>
<feature type="signal peptide" evidence="6">
    <location>
        <begin position="1"/>
        <end position="18"/>
    </location>
</feature>
<dbReference type="InterPro" id="IPR013783">
    <property type="entry name" value="Ig-like_fold"/>
</dbReference>
<dbReference type="SMART" id="SM00408">
    <property type="entry name" value="IGc2"/>
    <property type="match status" value="8"/>
</dbReference>
<gene>
    <name evidence="8" type="ORF">E1301_Tti014272</name>
</gene>
<keyword evidence="5" id="KW-0812">Transmembrane</keyword>
<evidence type="ECO:0000256" key="3">
    <source>
        <dbReference type="ARBA" id="ARBA00045430"/>
    </source>
</evidence>
<keyword evidence="5" id="KW-0472">Membrane</keyword>
<evidence type="ECO:0000313" key="9">
    <source>
        <dbReference type="Proteomes" id="UP000324632"/>
    </source>
</evidence>
<dbReference type="Proteomes" id="UP000324632">
    <property type="component" value="Chromosome 4"/>
</dbReference>
<dbReference type="InterPro" id="IPR036179">
    <property type="entry name" value="Ig-like_dom_sf"/>
</dbReference>
<evidence type="ECO:0000256" key="6">
    <source>
        <dbReference type="SAM" id="SignalP"/>
    </source>
</evidence>
<sequence length="921" mass="101229">MAPPLPLILLLMIQGVYSDDGWGVTYSPLHICALRDSTVTINCSYKYPTRYKITEVFWTNTDSSDPPNLSKDSKYSERIQYLGDKQHDCSVRLTDVRHTDSHEYYFRFTTHIESGKWIGRPGVTLDVTDLQVESEGERVMEGHSVTLTCESRCSLTDTSTFIWFRNTQTLNDTNKKLILPSVRRENAGDYSCAVQGHKLTSPPRRLNVIYPPDDPVISISSSGVIVEGDSVNLTCSSESNPPVHNYSWFKEETSVGSGNIYIISNIKSDHSGEYKCKTENELGQNNSTVTLNVLYPPRNVSASISSSGVIVEGDSVTLTCSSESNPPANISWFKEEAFVGSGNIYIISNIRSDHSGQYKCKTENYLGQNNSTVTLNVLYPPRNVSASISSSGVIVEGDSVTLTCSSESNPPANISWFKEETFVGSGNIYIISNIRSDHSGQYKCKTENELGQNNSTVTLNVLYPPRNVSASISSSGVIVEGDSVNLTCSSESNPPANISWFKEEAFVGSGNIYIISNIRSDLSGQYKCKAINNHGHKYSAVTLNVLYHPRNVTASISSSGVIVEGDSVNLTCSSESNPPANISWFKEETFVGSGNIYIISNIRSDHSGQYKCKTENYLGQNNSTVTLNVLYPPRNVSASISSSGVIVEGDSVTLTCSSESNPPANISWFKEETFVGSGNIFIISNIRSDHSGQYKCKTENYLGQNNSTVTLNVLYPPRNVSTSISSSGVIVEGDSVNLTCSSESNPPVHIYSWFKENQTSSVGSGQTFIISNFNSSLSGWFYCVPQNEVGSQRSASVSITVKGGGNVLHVVAGVTAGCGGLIFILIVVFVWKCKHRPDDIRHAQDDIYSTVTNRVLETESRDSEEILYATVRFLRFKDVKTSEETEDVYENPTLQQHDASERSDVHMMEDQSVIYSTLKYK</sequence>
<dbReference type="SMART" id="SM00409">
    <property type="entry name" value="IG"/>
    <property type="match status" value="9"/>
</dbReference>
<keyword evidence="5" id="KW-1133">Transmembrane helix</keyword>
<dbReference type="InterPro" id="IPR003599">
    <property type="entry name" value="Ig_sub"/>
</dbReference>
<dbReference type="InterPro" id="IPR056386">
    <property type="entry name" value="Ig_CD22"/>
</dbReference>
<dbReference type="InterPro" id="IPR003598">
    <property type="entry name" value="Ig_sub2"/>
</dbReference>
<feature type="domain" description="Ig-like" evidence="7">
    <location>
        <begin position="215"/>
        <end position="292"/>
    </location>
</feature>
<dbReference type="SUPFAM" id="SSF48726">
    <property type="entry name" value="Immunoglobulin"/>
    <property type="match status" value="9"/>
</dbReference>
<comment type="function">
    <text evidence="3">Most highly expressed siglec (sialic acid-binding immunoglobulin-like lectin) on B-cells that plays a role in various aspects of B-cell biology including differentiation, antigen presentation, and trafficking to bone marrow. Binds to alpha 2,6-linked sialic acid residues of surface molecules such as CD22 itself, CD45 and IgM in a cis configuration. Can also bind to ligands on other cells as an adhesion molecule in a trans configuration. Acts as an inhibitory coreceptor on the surface of B-cells and inhibits B-cell receptor induced signaling, characterized by inhibition of the calcium mobilization and cellular activation. Mechanistically, the immunoreceptor tyrosine-based inhibitory motif domain is phosphorylated by the Src kinase LYN, which in turn leads to the recruitment of the protein tyrosine phosphatase 1/PTPN6, leading to the negative regulation of BCR signaling. If this negative signaling from is of sufficient strength, apoptosis of the B-cell can be induced.</text>
</comment>
<evidence type="ECO:0000259" key="7">
    <source>
        <dbReference type="PROSITE" id="PS50835"/>
    </source>
</evidence>
<accession>A0A5A9PIZ5</accession>
<feature type="transmembrane region" description="Helical" evidence="5">
    <location>
        <begin position="807"/>
        <end position="831"/>
    </location>
</feature>
<keyword evidence="6" id="KW-0732">Signal</keyword>
<evidence type="ECO:0000256" key="2">
    <source>
        <dbReference type="ARBA" id="ARBA00041781"/>
    </source>
</evidence>
<evidence type="ECO:0000256" key="1">
    <source>
        <dbReference type="ARBA" id="ARBA00040106"/>
    </source>
</evidence>
<evidence type="ECO:0000256" key="5">
    <source>
        <dbReference type="SAM" id="Phobius"/>
    </source>
</evidence>
<keyword evidence="9" id="KW-1185">Reference proteome</keyword>
<dbReference type="EMBL" id="SOYY01000004">
    <property type="protein sequence ID" value="KAA0721755.1"/>
    <property type="molecule type" value="Genomic_DNA"/>
</dbReference>
<comment type="subunit">
    <text evidence="4">Predominantly monomer of isoform CD22-beta. Also found as heterodimer of isoform CD22-beta and a shorter isoform. Interacts with PTPN6/SHP-1, LYN, SYK, PIK3R1/PIK3R2 and PLCG1 upon phosphorylation. Interacts with GRB2, INPP5D and SHC1 upon phosphorylation. May form a complex with INPP5D/SHIP, GRB2 and SHC1.</text>
</comment>
<reference evidence="8 9" key="1">
    <citation type="journal article" date="2019" name="Mol. Ecol. Resour.">
        <title>Chromosome-level genome assembly of Triplophysa tibetana, a fish adapted to the harsh high-altitude environment of the Tibetan Plateau.</title>
        <authorList>
            <person name="Yang X."/>
            <person name="Liu H."/>
            <person name="Ma Z."/>
            <person name="Zou Y."/>
            <person name="Zou M."/>
            <person name="Mao Y."/>
            <person name="Li X."/>
            <person name="Wang H."/>
            <person name="Chen T."/>
            <person name="Wang W."/>
            <person name="Yang R."/>
        </authorList>
    </citation>
    <scope>NUCLEOTIDE SEQUENCE [LARGE SCALE GENOMIC DNA]</scope>
    <source>
        <strain evidence="8">TTIB1903HZAU</strain>
        <tissue evidence="8">Muscle</tissue>
    </source>
</reference>
<dbReference type="AlphaFoldDB" id="A0A5A9PIZ5"/>
<evidence type="ECO:0000313" key="8">
    <source>
        <dbReference type="EMBL" id="KAA0721755.1"/>
    </source>
</evidence>
<feature type="domain" description="Ig-like" evidence="7">
    <location>
        <begin position="381"/>
        <end position="460"/>
    </location>
</feature>
<dbReference type="PANTHER" id="PTHR46013">
    <property type="entry name" value="VASCULAR CELL ADHESION MOLECULE 1"/>
    <property type="match status" value="1"/>
</dbReference>
<dbReference type="Pfam" id="PF24518">
    <property type="entry name" value="Ig_CD22"/>
    <property type="match status" value="1"/>
</dbReference>
<proteinExistence type="predicted"/>
<feature type="domain" description="Ig-like" evidence="7">
    <location>
        <begin position="549"/>
        <end position="628"/>
    </location>
</feature>
<dbReference type="Gene3D" id="2.60.40.10">
    <property type="entry name" value="Immunoglobulins"/>
    <property type="match status" value="9"/>
</dbReference>